<evidence type="ECO:0000313" key="9">
    <source>
        <dbReference type="EMBL" id="BAF37647.1"/>
    </source>
</evidence>
<dbReference type="GO" id="GO:0019029">
    <property type="term" value="C:helical viral capsid"/>
    <property type="evidence" value="ECO:0007669"/>
    <property type="project" value="UniProtKB-KW"/>
</dbReference>
<evidence type="ECO:0000256" key="6">
    <source>
        <dbReference type="ARBA" id="ARBA00022561"/>
    </source>
</evidence>
<accession>A0PA54</accession>
<evidence type="ECO:0000256" key="3">
    <source>
        <dbReference type="ARBA" id="ARBA00005281"/>
    </source>
</evidence>
<keyword evidence="7 8" id="KW-0946">Virion</keyword>
<proteinExistence type="inferred from homology"/>
<dbReference type="Pfam" id="PF00721">
    <property type="entry name" value="TMV_coat"/>
    <property type="match status" value="1"/>
</dbReference>
<comment type="similarity">
    <text evidence="3 8">Belongs to the virgaviridae capsid protein family.</text>
</comment>
<evidence type="ECO:0000313" key="10">
    <source>
        <dbReference type="Proteomes" id="UP000204373"/>
    </source>
</evidence>
<sequence>MAYSPITPTNLSLFSSNYVPFTEFYNYLVTAQGEAFQTQQGRDSVRDSLSGFFSSPVSPTVRFPDGVFYVFLGNPVLDPLFKALLQSLDTRNRVIEVDNPSNPTTAESLNAVQRTDDSTVSSRVGLINLRAAITQGNGVVNRSIFESSNGLTWATSGSSSSK</sequence>
<evidence type="ECO:0000256" key="7">
    <source>
        <dbReference type="ARBA" id="ARBA00022844"/>
    </source>
</evidence>
<dbReference type="GeneID" id="4555891"/>
<evidence type="ECO:0000256" key="2">
    <source>
        <dbReference type="ARBA" id="ARBA00004328"/>
    </source>
</evidence>
<protein>
    <recommendedName>
        <fullName evidence="4 8">Capsid protein</fullName>
    </recommendedName>
</protein>
<dbReference type="InterPro" id="IPR036417">
    <property type="entry name" value="TMV-like_coat_sf"/>
</dbReference>
<dbReference type="GO" id="GO:0005198">
    <property type="term" value="F:structural molecule activity"/>
    <property type="evidence" value="ECO:0007669"/>
    <property type="project" value="InterPro"/>
</dbReference>
<evidence type="ECO:0000256" key="1">
    <source>
        <dbReference type="ARBA" id="ARBA00003662"/>
    </source>
</evidence>
<dbReference type="InterPro" id="IPR001337">
    <property type="entry name" value="TMV-like_coat"/>
</dbReference>
<evidence type="ECO:0000256" key="4">
    <source>
        <dbReference type="ARBA" id="ARBA00018091"/>
    </source>
</evidence>
<evidence type="ECO:0000256" key="8">
    <source>
        <dbReference type="RuleBase" id="RU003967"/>
    </source>
</evidence>
<keyword evidence="10" id="KW-1185">Reference proteome</keyword>
<gene>
    <name evidence="9" type="primary">cp</name>
</gene>
<keyword evidence="5" id="KW-1139">Helical capsid protein</keyword>
<dbReference type="Proteomes" id="UP000204373">
    <property type="component" value="Segment"/>
</dbReference>
<comment type="subcellular location">
    <subcellularLocation>
        <location evidence="2">Virion</location>
    </subcellularLocation>
</comment>
<dbReference type="SUPFAM" id="SSF47195">
    <property type="entry name" value="TMV-like viral coat proteins"/>
    <property type="match status" value="1"/>
</dbReference>
<dbReference type="KEGG" id="vg:4555891"/>
<keyword evidence="6 8" id="KW-0167">Capsid protein</keyword>
<organism evidence="9 10">
    <name type="scientific">Cucumber mottle virus</name>
    <dbReference type="NCBI Taxonomy" id="388038"/>
    <lineage>
        <taxon>Viruses</taxon>
        <taxon>Riboviria</taxon>
        <taxon>Orthornavirae</taxon>
        <taxon>Kitrinoviricota</taxon>
        <taxon>Alsuviricetes</taxon>
        <taxon>Martellivirales</taxon>
        <taxon>Virgaviridae</taxon>
        <taxon>Tobamovirus</taxon>
        <taxon>Tobamovirus cucumeris</taxon>
    </lineage>
</organism>
<reference evidence="9 10" key="1">
    <citation type="journal article" date="2006" name="Plant Dis.">
        <title>Molecular and Serological Characterization of Cucumber mottle virus, a New Cucurbit-Infecting Tobamo-like Virus.</title>
        <authorList>
            <person name="Orita H."/>
            <person name="Sakai J."/>
            <person name="Kubota K."/>
            <person name="Okuda M."/>
            <person name="Tanaka Y."/>
            <person name="Hanada K."/>
            <person name="Imamura Y."/>
            <person name="Nishiguchi M."/>
            <person name="Karasev A.V."/>
            <person name="Miyata S."/>
            <person name="Iwanami T."/>
        </authorList>
    </citation>
    <scope>NUCLEOTIDE SEQUENCE [LARGE SCALE GENOMIC DNA]</scope>
</reference>
<name>A0PA54_9VIRU</name>
<evidence type="ECO:0000256" key="5">
    <source>
        <dbReference type="ARBA" id="ARBA00022497"/>
    </source>
</evidence>
<dbReference type="OrthoDB" id="12635at10239"/>
<dbReference type="Gene3D" id="1.20.120.70">
    <property type="entry name" value="Tobacco mosaic virus-like, coat protein"/>
    <property type="match status" value="1"/>
</dbReference>
<comment type="function">
    <text evidence="1">Capsid protein self-assembles to form rod-shaped virions about 18 nm in diameter with a central canal enclosing the viral genomic RNA.</text>
</comment>
<dbReference type="RefSeq" id="YP_908763.1">
    <property type="nucleotide sequence ID" value="NC_008614.1"/>
</dbReference>
<dbReference type="EMBL" id="AB261167">
    <property type="protein sequence ID" value="BAF37647.1"/>
    <property type="molecule type" value="Genomic_RNA"/>
</dbReference>